<dbReference type="PROSITE" id="PS51038">
    <property type="entry name" value="BAH"/>
    <property type="match status" value="2"/>
</dbReference>
<evidence type="ECO:0000256" key="6">
    <source>
        <dbReference type="ARBA" id="ARBA00023125"/>
    </source>
</evidence>
<evidence type="ECO:0000256" key="2">
    <source>
        <dbReference type="ARBA" id="ARBA00011975"/>
    </source>
</evidence>
<name>A0A1L7WHN1_9HELO</name>
<organism evidence="11 12">
    <name type="scientific">Phialocephala subalpina</name>
    <dbReference type="NCBI Taxonomy" id="576137"/>
    <lineage>
        <taxon>Eukaryota</taxon>
        <taxon>Fungi</taxon>
        <taxon>Dikarya</taxon>
        <taxon>Ascomycota</taxon>
        <taxon>Pezizomycotina</taxon>
        <taxon>Leotiomycetes</taxon>
        <taxon>Helotiales</taxon>
        <taxon>Mollisiaceae</taxon>
        <taxon>Phialocephala</taxon>
        <taxon>Phialocephala fortinii species complex</taxon>
    </lineage>
</organism>
<dbReference type="GO" id="GO:0005634">
    <property type="term" value="C:nucleus"/>
    <property type="evidence" value="ECO:0007669"/>
    <property type="project" value="UniProtKB-SubCell"/>
</dbReference>
<dbReference type="Gene3D" id="3.90.120.10">
    <property type="entry name" value="DNA Methylase, subunit A, domain 2"/>
    <property type="match status" value="1"/>
</dbReference>
<dbReference type="GO" id="GO:0006346">
    <property type="term" value="P:DNA methylation-dependent constitutive heterochromatin formation"/>
    <property type="evidence" value="ECO:0007669"/>
    <property type="project" value="InterPro"/>
</dbReference>
<keyword evidence="6" id="KW-0238">DNA-binding</keyword>
<feature type="domain" description="BAH" evidence="10">
    <location>
        <begin position="335"/>
        <end position="483"/>
    </location>
</feature>
<feature type="region of interest" description="Disordered" evidence="9">
    <location>
        <begin position="984"/>
        <end position="1004"/>
    </location>
</feature>
<dbReference type="SUPFAM" id="SSF53335">
    <property type="entry name" value="S-adenosyl-L-methionine-dependent methyltransferases"/>
    <property type="match status" value="2"/>
</dbReference>
<evidence type="ECO:0000256" key="7">
    <source>
        <dbReference type="ARBA" id="ARBA00023242"/>
    </source>
</evidence>
<dbReference type="PIRSF" id="PIRSF037404">
    <property type="entry name" value="DNMT1"/>
    <property type="match status" value="1"/>
</dbReference>
<dbReference type="Gene3D" id="2.30.30.490">
    <property type="match status" value="2"/>
</dbReference>
<dbReference type="EMBL" id="FJOG01000002">
    <property type="protein sequence ID" value="CZR52270.1"/>
    <property type="molecule type" value="Genomic_DNA"/>
</dbReference>
<keyword evidence="7" id="KW-0539">Nucleus</keyword>
<feature type="compositionally biased region" description="Polar residues" evidence="9">
    <location>
        <begin position="992"/>
        <end position="1004"/>
    </location>
</feature>
<dbReference type="Proteomes" id="UP000184330">
    <property type="component" value="Unassembled WGS sequence"/>
</dbReference>
<evidence type="ECO:0000259" key="10">
    <source>
        <dbReference type="PROSITE" id="PS51038"/>
    </source>
</evidence>
<feature type="domain" description="BAH" evidence="10">
    <location>
        <begin position="165"/>
        <end position="286"/>
    </location>
</feature>
<dbReference type="Pfam" id="PF00145">
    <property type="entry name" value="DNA_methylase"/>
    <property type="match status" value="1"/>
</dbReference>
<evidence type="ECO:0000256" key="8">
    <source>
        <dbReference type="PROSITE-ProRule" id="PRU01016"/>
    </source>
</evidence>
<dbReference type="Gene3D" id="3.40.50.150">
    <property type="entry name" value="Vaccinia Virus protein VP39"/>
    <property type="match status" value="2"/>
</dbReference>
<comment type="similarity">
    <text evidence="8">Belongs to the class I-like SAM-binding methyltransferase superfamily. C5-methyltransferase family.</text>
</comment>
<comment type="subcellular location">
    <subcellularLocation>
        <location evidence="1">Nucleus</location>
    </subcellularLocation>
</comment>
<dbReference type="PANTHER" id="PTHR10629">
    <property type="entry name" value="CYTOSINE-SPECIFIC METHYLTRANSFERASE"/>
    <property type="match status" value="1"/>
</dbReference>
<evidence type="ECO:0000256" key="5">
    <source>
        <dbReference type="ARBA" id="ARBA00022691"/>
    </source>
</evidence>
<evidence type="ECO:0000313" key="12">
    <source>
        <dbReference type="Proteomes" id="UP000184330"/>
    </source>
</evidence>
<dbReference type="PROSITE" id="PS51679">
    <property type="entry name" value="SAM_MT_C5"/>
    <property type="match status" value="1"/>
</dbReference>
<evidence type="ECO:0000256" key="4">
    <source>
        <dbReference type="ARBA" id="ARBA00022679"/>
    </source>
</evidence>
<dbReference type="InterPro" id="IPR001525">
    <property type="entry name" value="C5_MeTfrase"/>
</dbReference>
<reference evidence="11 12" key="1">
    <citation type="submission" date="2016-03" db="EMBL/GenBank/DDBJ databases">
        <authorList>
            <person name="Ploux O."/>
        </authorList>
    </citation>
    <scope>NUCLEOTIDE SEQUENCE [LARGE SCALE GENOMIC DNA]</scope>
    <source>
        <strain evidence="11 12">UAMH 11012</strain>
    </source>
</reference>
<dbReference type="GO" id="GO:0032259">
    <property type="term" value="P:methylation"/>
    <property type="evidence" value="ECO:0007669"/>
    <property type="project" value="UniProtKB-KW"/>
</dbReference>
<accession>A0A1L7WHN1</accession>
<feature type="compositionally biased region" description="Polar residues" evidence="9">
    <location>
        <begin position="52"/>
        <end position="61"/>
    </location>
</feature>
<dbReference type="InterPro" id="IPR001025">
    <property type="entry name" value="BAH_dom"/>
</dbReference>
<dbReference type="GO" id="GO:0003677">
    <property type="term" value="F:DNA binding"/>
    <property type="evidence" value="ECO:0007669"/>
    <property type="project" value="UniProtKB-KW"/>
</dbReference>
<dbReference type="EC" id="2.1.1.37" evidence="2"/>
<comment type="caution">
    <text evidence="8">Lacks conserved residue(s) required for the propagation of feature annotation.</text>
</comment>
<dbReference type="GO" id="GO:0044027">
    <property type="term" value="P:negative regulation of gene expression via chromosomal CpG island methylation"/>
    <property type="evidence" value="ECO:0007669"/>
    <property type="project" value="TreeGrafter"/>
</dbReference>
<sequence>MEGNSRKRFNHDLDSPSPSPTRQRTLKWSFQDSDPAMEEHFDENTEDELESSESPTLSWTSWPVPPESEGDGDYNEVYDEDISDYEMENVDVVKTTSFVFSEVSKFYPNVLREITTLGSPSLNVPWDLESWKKNVRMTAKRNVPNRVKLKSDPFYTDELGRMYHNQVDIDGIAYYPRDFVLTESCQFARIISIYHDRESSAGYMTHVQMFQHGSDIAVLNQMASPVELFFTQECKDIEIYSFRSKLKVTYEPASTEIVERKYELGEGEYFYRQCYNSDKQQFHDLPEMEGQPQRLECPFCIQGSNDQAKKCTILGSNQKLLKKKIFLEGVRYAGTDYHIHDFVYIFEERDLKQPFTIGQITQIYTKRRHWLSPSRHKKSMDCRCINIIVDIFERYDKLLRASWFYEFEVGGKHAVRDERRLYRTRTEMKITPDELEGKCWVRPYAEIVGNSGHRELDAFKDNPDYFWVKDQVGEDLDPDSEIGREALIPLTELQFSQQMKAEIESKKRRLESFLTLPGAKLRGLDIFSGAGGLSLGMQSSGLVDPDTLHAIEFDGAACKTHAANFPNCVIHNADACELLERAVRSERGELLQPSYDEGGIVPELPRSGEVDIIYGGKPTMPRLLNRQPSQEGRRSKECPCRYVLGLCGAVQTQILSAGECQRAPLEQGNWQDNAPPQLDIAVDLLNQLGAIEVPGENSGAIRLEGGIEQGTVKLIFRTLTGMGYQVQYALLEAAEYDVASTRKRVIFWASLPGYPLPFFPQPTNVLPPKLSRMGDGILSNWYRNHRSAPHEMITMGAATTDLPAFDWENTKESAVKRAIQSYPVNIAYLFVGKNIQPYPSARPFSEYQRRLRKVPLNKGLLRNHVTDRYKPDLVNRVCIVPVVESDNSTGKKSYRRLDFELPFTAAVTTVRPDQKCGKTIHAVQHRIITIREDARAMSFPDSFVFPLNATGIKVSDSYKQIGNAVPPNFAHVLARELVIARMEKDEQEKAQGSKTGRASATPKNTGKIVDFIDLTDDDD</sequence>
<dbReference type="OrthoDB" id="5376140at2759"/>
<dbReference type="AlphaFoldDB" id="A0A1L7WHN1"/>
<dbReference type="PANTHER" id="PTHR10629:SF52">
    <property type="entry name" value="DNA (CYTOSINE-5)-METHYLTRANSFERASE 1"/>
    <property type="match status" value="1"/>
</dbReference>
<dbReference type="GO" id="GO:0003886">
    <property type="term" value="F:DNA (cytosine-5-)-methyltransferase activity"/>
    <property type="evidence" value="ECO:0007669"/>
    <property type="project" value="UniProtKB-EC"/>
</dbReference>
<keyword evidence="12" id="KW-1185">Reference proteome</keyword>
<keyword evidence="5 8" id="KW-0949">S-adenosyl-L-methionine</keyword>
<feature type="region of interest" description="Disordered" evidence="9">
    <location>
        <begin position="1"/>
        <end position="73"/>
    </location>
</feature>
<keyword evidence="3 8" id="KW-0489">Methyltransferase</keyword>
<dbReference type="Pfam" id="PF01426">
    <property type="entry name" value="BAH"/>
    <property type="match status" value="1"/>
</dbReference>
<proteinExistence type="inferred from homology"/>
<evidence type="ECO:0000313" key="11">
    <source>
        <dbReference type="EMBL" id="CZR52270.1"/>
    </source>
</evidence>
<dbReference type="SMART" id="SM00439">
    <property type="entry name" value="BAH"/>
    <property type="match status" value="2"/>
</dbReference>
<dbReference type="InterPro" id="IPR029063">
    <property type="entry name" value="SAM-dependent_MTases_sf"/>
</dbReference>
<protein>
    <recommendedName>
        <fullName evidence="2">DNA (cytosine-5-)-methyltransferase</fullName>
        <ecNumber evidence="2">2.1.1.37</ecNumber>
    </recommendedName>
</protein>
<keyword evidence="4 8" id="KW-0808">Transferase</keyword>
<dbReference type="STRING" id="576137.A0A1L7WHN1"/>
<feature type="compositionally biased region" description="Polar residues" evidence="9">
    <location>
        <begin position="20"/>
        <end position="32"/>
    </location>
</feature>
<gene>
    <name evidence="11" type="ORF">PAC_02147</name>
</gene>
<evidence type="ECO:0000256" key="3">
    <source>
        <dbReference type="ARBA" id="ARBA00022603"/>
    </source>
</evidence>
<evidence type="ECO:0000256" key="9">
    <source>
        <dbReference type="SAM" id="MobiDB-lite"/>
    </source>
</evidence>
<evidence type="ECO:0000256" key="1">
    <source>
        <dbReference type="ARBA" id="ARBA00004123"/>
    </source>
</evidence>
<dbReference type="InterPro" id="IPR043151">
    <property type="entry name" value="BAH_sf"/>
</dbReference>
<dbReference type="InterPro" id="IPR050390">
    <property type="entry name" value="C5-Methyltransferase"/>
</dbReference>
<dbReference type="GO" id="GO:0003682">
    <property type="term" value="F:chromatin binding"/>
    <property type="evidence" value="ECO:0007669"/>
    <property type="project" value="InterPro"/>
</dbReference>